<reference evidence="3" key="1">
    <citation type="journal article" date="2023" name="G3 (Bethesda)">
        <title>A reference genome for the long-term kleptoplast-retaining sea slug Elysia crispata morphotype clarki.</title>
        <authorList>
            <person name="Eastman K.E."/>
            <person name="Pendleton A.L."/>
            <person name="Shaikh M.A."/>
            <person name="Suttiyut T."/>
            <person name="Ogas R."/>
            <person name="Tomko P."/>
            <person name="Gavelis G."/>
            <person name="Widhalm J.R."/>
            <person name="Wisecaver J.H."/>
        </authorList>
    </citation>
    <scope>NUCLEOTIDE SEQUENCE</scope>
    <source>
        <strain evidence="3">ECLA1</strain>
    </source>
</reference>
<keyword evidence="4" id="KW-1185">Reference proteome</keyword>
<name>A0AAE0Z1N8_9GAST</name>
<sequence>MFVLLLGMADSLPGCCPTEHWWLGKRQLFFSLLHPAMVSKRCASLNFLRFVFESTRANVLQWRGEHGGELLKCFHQCRAVLGPCYSRSTTMSSASMSTRPQQRGRGETGAEPPSMPGLVITAVDRLSSTRSTVRYLGESPP</sequence>
<feature type="region of interest" description="Disordered" evidence="1">
    <location>
        <begin position="87"/>
        <end position="116"/>
    </location>
</feature>
<feature type="chain" id="PRO_5041997583" description="Secreted protein" evidence="2">
    <location>
        <begin position="18"/>
        <end position="141"/>
    </location>
</feature>
<proteinExistence type="predicted"/>
<feature type="compositionally biased region" description="Low complexity" evidence="1">
    <location>
        <begin position="87"/>
        <end position="99"/>
    </location>
</feature>
<evidence type="ECO:0000256" key="1">
    <source>
        <dbReference type="SAM" id="MobiDB-lite"/>
    </source>
</evidence>
<dbReference type="AlphaFoldDB" id="A0AAE0Z1N8"/>
<evidence type="ECO:0008006" key="5">
    <source>
        <dbReference type="Google" id="ProtNLM"/>
    </source>
</evidence>
<dbReference type="Proteomes" id="UP001283361">
    <property type="component" value="Unassembled WGS sequence"/>
</dbReference>
<comment type="caution">
    <text evidence="3">The sequence shown here is derived from an EMBL/GenBank/DDBJ whole genome shotgun (WGS) entry which is preliminary data.</text>
</comment>
<evidence type="ECO:0000313" key="3">
    <source>
        <dbReference type="EMBL" id="KAK3760960.1"/>
    </source>
</evidence>
<dbReference type="EMBL" id="JAWDGP010004927">
    <property type="protein sequence ID" value="KAK3760960.1"/>
    <property type="molecule type" value="Genomic_DNA"/>
</dbReference>
<accession>A0AAE0Z1N8</accession>
<keyword evidence="2" id="KW-0732">Signal</keyword>
<evidence type="ECO:0000313" key="4">
    <source>
        <dbReference type="Proteomes" id="UP001283361"/>
    </source>
</evidence>
<organism evidence="3 4">
    <name type="scientific">Elysia crispata</name>
    <name type="common">lettuce slug</name>
    <dbReference type="NCBI Taxonomy" id="231223"/>
    <lineage>
        <taxon>Eukaryota</taxon>
        <taxon>Metazoa</taxon>
        <taxon>Spiralia</taxon>
        <taxon>Lophotrochozoa</taxon>
        <taxon>Mollusca</taxon>
        <taxon>Gastropoda</taxon>
        <taxon>Heterobranchia</taxon>
        <taxon>Euthyneura</taxon>
        <taxon>Panpulmonata</taxon>
        <taxon>Sacoglossa</taxon>
        <taxon>Placobranchoidea</taxon>
        <taxon>Plakobranchidae</taxon>
        <taxon>Elysia</taxon>
    </lineage>
</organism>
<feature type="signal peptide" evidence="2">
    <location>
        <begin position="1"/>
        <end position="17"/>
    </location>
</feature>
<evidence type="ECO:0000256" key="2">
    <source>
        <dbReference type="SAM" id="SignalP"/>
    </source>
</evidence>
<gene>
    <name evidence="3" type="ORF">RRG08_022367</name>
</gene>
<protein>
    <recommendedName>
        <fullName evidence="5">Secreted protein</fullName>
    </recommendedName>
</protein>